<dbReference type="Proteomes" id="UP000216524">
    <property type="component" value="Unassembled WGS sequence"/>
</dbReference>
<dbReference type="Pfam" id="PF13427">
    <property type="entry name" value="AadA_C"/>
    <property type="match status" value="1"/>
</dbReference>
<dbReference type="EMBL" id="NEVV01000006">
    <property type="protein sequence ID" value="OZI73064.1"/>
    <property type="molecule type" value="Genomic_DNA"/>
</dbReference>
<reference evidence="7 8" key="1">
    <citation type="submission" date="2017-05" db="EMBL/GenBank/DDBJ databases">
        <title>Complete and WGS of Bordetella genogroups.</title>
        <authorList>
            <person name="Spilker T."/>
            <person name="Lipuma J."/>
        </authorList>
    </citation>
    <scope>NUCLEOTIDE SEQUENCE [LARGE SCALE GENOMIC DNA]</scope>
    <source>
        <strain evidence="7 8">AU3139</strain>
    </source>
</reference>
<evidence type="ECO:0000256" key="1">
    <source>
        <dbReference type="ARBA" id="ARBA00022679"/>
    </source>
</evidence>
<dbReference type="InterPro" id="IPR041633">
    <property type="entry name" value="Polbeta"/>
</dbReference>
<dbReference type="EC" id="2.7.7.47" evidence="2"/>
<name>A0ABX4FBL7_9BORD</name>
<evidence type="ECO:0000256" key="4">
    <source>
        <dbReference type="ARBA" id="ARBA00048566"/>
    </source>
</evidence>
<evidence type="ECO:0000313" key="8">
    <source>
        <dbReference type="Proteomes" id="UP000216524"/>
    </source>
</evidence>
<dbReference type="CDD" id="cd05403">
    <property type="entry name" value="NT_KNTase_like"/>
    <property type="match status" value="1"/>
</dbReference>
<keyword evidence="1" id="KW-0808">Transferase</keyword>
<dbReference type="RefSeq" id="WP_094830083.1">
    <property type="nucleotide sequence ID" value="NZ_NEVV01000006.1"/>
</dbReference>
<dbReference type="SUPFAM" id="SSF81301">
    <property type="entry name" value="Nucleotidyltransferase"/>
    <property type="match status" value="1"/>
</dbReference>
<evidence type="ECO:0000259" key="5">
    <source>
        <dbReference type="Pfam" id="PF13427"/>
    </source>
</evidence>
<organism evidence="7 8">
    <name type="scientific">Bordetella genomosp. 6</name>
    <dbReference type="NCBI Taxonomy" id="463024"/>
    <lineage>
        <taxon>Bacteria</taxon>
        <taxon>Pseudomonadati</taxon>
        <taxon>Pseudomonadota</taxon>
        <taxon>Betaproteobacteria</taxon>
        <taxon>Burkholderiales</taxon>
        <taxon>Alcaligenaceae</taxon>
        <taxon>Bordetella</taxon>
    </lineage>
</organism>
<protein>
    <recommendedName>
        <fullName evidence="3">Aminoglycoside (3'') (9) adenylyltransferase</fullName>
        <ecNumber evidence="2">2.7.7.47</ecNumber>
    </recommendedName>
</protein>
<dbReference type="InterPro" id="IPR025184">
    <property type="entry name" value="AadA_C"/>
</dbReference>
<dbReference type="NCBIfam" id="NF010309">
    <property type="entry name" value="PRK13746.1"/>
    <property type="match status" value="1"/>
</dbReference>
<sequence>MDKDLASSIEPQLSRACAVLERHLAPHIVAIHLFGSAVDGGLRPHSDIDLLVTVDAPPDASARQALMRELLDVSAFPGASASLRALEVTVLALADVVPWRYPARRQMQFGEWLRDDILAGEIEAPMPDHDLAILLTKVRAHSAAIRGPAAQALFAPVPRDDLVRALLDTVAQWNTPQDWAGDERNIVLALARGWYTAATGGIAPKDAAAAWLLERIAPEHRPVLRMARAGYLGQAADGLDRCPDEVAAFIACARGEIERICAA</sequence>
<dbReference type="Pfam" id="PF18765">
    <property type="entry name" value="Polbeta"/>
    <property type="match status" value="1"/>
</dbReference>
<comment type="caution">
    <text evidence="7">The sequence shown here is derived from an EMBL/GenBank/DDBJ whole genome shotgun (WGS) entry which is preliminary data.</text>
</comment>
<dbReference type="InterPro" id="IPR043519">
    <property type="entry name" value="NT_sf"/>
</dbReference>
<evidence type="ECO:0000313" key="7">
    <source>
        <dbReference type="EMBL" id="OZI73064.1"/>
    </source>
</evidence>
<evidence type="ECO:0000256" key="2">
    <source>
        <dbReference type="ARBA" id="ARBA00035126"/>
    </source>
</evidence>
<evidence type="ECO:0000256" key="3">
    <source>
        <dbReference type="ARBA" id="ARBA00035252"/>
    </source>
</evidence>
<gene>
    <name evidence="7" type="ORF">CAL23_17940</name>
</gene>
<feature type="domain" description="Adenylyltransferase AadA C-terminal" evidence="5">
    <location>
        <begin position="153"/>
        <end position="251"/>
    </location>
</feature>
<feature type="domain" description="Polymerase beta nucleotidyltransferase" evidence="6">
    <location>
        <begin position="26"/>
        <end position="73"/>
    </location>
</feature>
<accession>A0ABX4FBL7</accession>
<keyword evidence="8" id="KW-1185">Reference proteome</keyword>
<proteinExistence type="predicted"/>
<evidence type="ECO:0000259" key="6">
    <source>
        <dbReference type="Pfam" id="PF18765"/>
    </source>
</evidence>
<comment type="catalytic activity">
    <reaction evidence="4">
        <text>streptomycin + ATP = 3''-O-adenylylstreptomycin + diphosphate</text>
        <dbReference type="Rhea" id="RHEA:20245"/>
        <dbReference type="ChEBI" id="CHEBI:30616"/>
        <dbReference type="ChEBI" id="CHEBI:33019"/>
        <dbReference type="ChEBI" id="CHEBI:58007"/>
        <dbReference type="ChEBI" id="CHEBI:58605"/>
        <dbReference type="EC" id="2.7.7.47"/>
    </reaction>
</comment>
<dbReference type="Gene3D" id="3.30.460.10">
    <property type="entry name" value="Beta Polymerase, domain 2"/>
    <property type="match status" value="1"/>
</dbReference>